<accession>A0ABS6ID33</accession>
<gene>
    <name evidence="3" type="ORF">KQ910_00285</name>
</gene>
<feature type="domain" description="DUF218" evidence="2">
    <location>
        <begin position="83"/>
        <end position="249"/>
    </location>
</feature>
<dbReference type="InterPro" id="IPR003848">
    <property type="entry name" value="DUF218"/>
</dbReference>
<keyword evidence="1" id="KW-0812">Transmembrane</keyword>
<keyword evidence="1" id="KW-0472">Membrane</keyword>
<dbReference type="InterPro" id="IPR051599">
    <property type="entry name" value="Cell_Envelope_Assoc"/>
</dbReference>
<reference evidence="3 4" key="1">
    <citation type="submission" date="2021-06" db="EMBL/GenBank/DDBJ databases">
        <authorList>
            <person name="Lee D.H."/>
        </authorList>
    </citation>
    <scope>NUCLEOTIDE SEQUENCE [LARGE SCALE GENOMIC DNA]</scope>
    <source>
        <strain evidence="3 4">MMS21-HV4-11</strain>
    </source>
</reference>
<evidence type="ECO:0000256" key="1">
    <source>
        <dbReference type="SAM" id="Phobius"/>
    </source>
</evidence>
<proteinExistence type="predicted"/>
<feature type="transmembrane region" description="Helical" evidence="1">
    <location>
        <begin position="39"/>
        <end position="62"/>
    </location>
</feature>
<sequence length="262" mass="28415">MNTFILLKILANLMLPPASLALGVVLWLSMRLFGWRRLASVVLGLAILQTLVLSFTPLSTFLTGILETEARRLVAENKPCCYEAIVVLGGGITPARPPYTMEPELTDASDRIWLAARMFHAGAAPKIIVSGGSLSEQRGGPATTEAEAMRRFLVALGVPDGVIVSEGKALNTIENIRNVREMVKGSRVAIITSAFHIPRVAKLARRAGLDFAIFGVDWTVPDDGSAWWDYWMPSIGAMGESAMAVKELVALRFDRRGEALAP</sequence>
<dbReference type="PANTHER" id="PTHR30336:SF4">
    <property type="entry name" value="ENVELOPE BIOGENESIS FACTOR ELYC"/>
    <property type="match status" value="1"/>
</dbReference>
<dbReference type="RefSeq" id="WP_216955773.1">
    <property type="nucleotide sequence ID" value="NZ_JAHOPB010000001.1"/>
</dbReference>
<dbReference type="Proteomes" id="UP000727907">
    <property type="component" value="Unassembled WGS sequence"/>
</dbReference>
<dbReference type="PANTHER" id="PTHR30336">
    <property type="entry name" value="INNER MEMBRANE PROTEIN, PROBABLE PERMEASE"/>
    <property type="match status" value="1"/>
</dbReference>
<keyword evidence="4" id="KW-1185">Reference proteome</keyword>
<dbReference type="Pfam" id="PF02698">
    <property type="entry name" value="DUF218"/>
    <property type="match status" value="1"/>
</dbReference>
<dbReference type="CDD" id="cd06259">
    <property type="entry name" value="YdcF-like"/>
    <property type="match status" value="1"/>
</dbReference>
<dbReference type="EMBL" id="JAHOPB010000001">
    <property type="protein sequence ID" value="MBU8872173.1"/>
    <property type="molecule type" value="Genomic_DNA"/>
</dbReference>
<protein>
    <submittedName>
        <fullName evidence="3">YdcF family protein</fullName>
    </submittedName>
</protein>
<organism evidence="3 4">
    <name type="scientific">Reyranella humidisoli</name>
    <dbReference type="NCBI Taxonomy" id="2849149"/>
    <lineage>
        <taxon>Bacteria</taxon>
        <taxon>Pseudomonadati</taxon>
        <taxon>Pseudomonadota</taxon>
        <taxon>Alphaproteobacteria</taxon>
        <taxon>Hyphomicrobiales</taxon>
        <taxon>Reyranellaceae</taxon>
        <taxon>Reyranella</taxon>
    </lineage>
</organism>
<evidence type="ECO:0000259" key="2">
    <source>
        <dbReference type="Pfam" id="PF02698"/>
    </source>
</evidence>
<comment type="caution">
    <text evidence="3">The sequence shown here is derived from an EMBL/GenBank/DDBJ whole genome shotgun (WGS) entry which is preliminary data.</text>
</comment>
<evidence type="ECO:0000313" key="4">
    <source>
        <dbReference type="Proteomes" id="UP000727907"/>
    </source>
</evidence>
<keyword evidence="1" id="KW-1133">Transmembrane helix</keyword>
<evidence type="ECO:0000313" key="3">
    <source>
        <dbReference type="EMBL" id="MBU8872173.1"/>
    </source>
</evidence>
<name>A0ABS6ID33_9HYPH</name>